<protein>
    <submittedName>
        <fullName evidence="7">Endonuclease V</fullName>
    </submittedName>
</protein>
<dbReference type="EMBL" id="DRXS01000243">
    <property type="protein sequence ID" value="HHR41067.1"/>
    <property type="molecule type" value="Genomic_DNA"/>
</dbReference>
<evidence type="ECO:0000256" key="2">
    <source>
        <dbReference type="ARBA" id="ARBA00004496"/>
    </source>
</evidence>
<dbReference type="PANTHER" id="PTHR28511:SF1">
    <property type="entry name" value="ENDONUCLEASE V"/>
    <property type="match status" value="1"/>
</dbReference>
<evidence type="ECO:0000256" key="1">
    <source>
        <dbReference type="ARBA" id="ARBA00001835"/>
    </source>
</evidence>
<name>A0A7C5U7S6_CALS0</name>
<dbReference type="GO" id="GO:0016891">
    <property type="term" value="F:RNA endonuclease activity producing 5'-phosphomonoesters, hydrolytic mechanism"/>
    <property type="evidence" value="ECO:0007669"/>
    <property type="project" value="TreeGrafter"/>
</dbReference>
<dbReference type="GO" id="GO:0003727">
    <property type="term" value="F:single-stranded RNA binding"/>
    <property type="evidence" value="ECO:0007669"/>
    <property type="project" value="TreeGrafter"/>
</dbReference>
<dbReference type="GO" id="GO:0043737">
    <property type="term" value="F:deoxyribonuclease V activity"/>
    <property type="evidence" value="ECO:0007669"/>
    <property type="project" value="UniProtKB-EC"/>
</dbReference>
<comment type="catalytic activity">
    <reaction evidence="1">
        <text>Endonucleolytic cleavage at apurinic or apyrimidinic sites to products with a 5'-phosphate.</text>
        <dbReference type="EC" id="3.1.21.7"/>
    </reaction>
</comment>
<gene>
    <name evidence="7" type="ORF">ENM42_04470</name>
</gene>
<evidence type="ECO:0000256" key="5">
    <source>
        <dbReference type="ARBA" id="ARBA00022759"/>
    </source>
</evidence>
<comment type="caution">
    <text evidence="7">The sequence shown here is derived from an EMBL/GenBank/DDBJ whole genome shotgun (WGS) entry which is preliminary data.</text>
</comment>
<evidence type="ECO:0000256" key="3">
    <source>
        <dbReference type="ARBA" id="ARBA00022490"/>
    </source>
</evidence>
<evidence type="ECO:0000313" key="7">
    <source>
        <dbReference type="EMBL" id="HHR41067.1"/>
    </source>
</evidence>
<accession>A0A7C5U7S6</accession>
<proteinExistence type="predicted"/>
<keyword evidence="3" id="KW-0963">Cytoplasm</keyword>
<sequence>MKQSTKYSSSLFLQFFAKLQESVANIAYPLQDRLPRVERVCAVDAAVKSSSLSVAAVVYELESDSVVESVVDKFDGELFPYVPGFLALREGPAMLNVLQRLKTGFDVLLVDGHGRAHPRRCGIATLLGFAAGTGSVGIAKSILVGELRPVNDYSELVVGDEVVGLCRGKFVYSQGFGVSFNDLRKVFDLFNGGYPKPLRLADKMSKETFRGK</sequence>
<keyword evidence="4" id="KW-0540">Nuclease</keyword>
<dbReference type="Gene3D" id="3.30.2170.10">
    <property type="entry name" value="archaeoglobus fulgidus dsm 4304 superfamily"/>
    <property type="match status" value="1"/>
</dbReference>
<keyword evidence="6" id="KW-0378">Hydrolase</keyword>
<dbReference type="GO" id="GO:0005737">
    <property type="term" value="C:cytoplasm"/>
    <property type="evidence" value="ECO:0007669"/>
    <property type="project" value="UniProtKB-SubCell"/>
</dbReference>
<dbReference type="AlphaFoldDB" id="A0A7C5U7S6"/>
<keyword evidence="5 7" id="KW-0255">Endonuclease</keyword>
<organism evidence="7">
    <name type="scientific">Caldiarchaeum subterraneum</name>
    <dbReference type="NCBI Taxonomy" id="311458"/>
    <lineage>
        <taxon>Archaea</taxon>
        <taxon>Nitrososphaerota</taxon>
        <taxon>Candidatus Caldarchaeales</taxon>
        <taxon>Candidatus Caldarchaeaceae</taxon>
        <taxon>Candidatus Caldarchaeum</taxon>
    </lineage>
</organism>
<dbReference type="InterPro" id="IPR007581">
    <property type="entry name" value="Endonuclease-V"/>
</dbReference>
<dbReference type="Pfam" id="PF04493">
    <property type="entry name" value="Endonuclease_5"/>
    <property type="match status" value="1"/>
</dbReference>
<evidence type="ECO:0000256" key="6">
    <source>
        <dbReference type="ARBA" id="ARBA00022801"/>
    </source>
</evidence>
<reference evidence="7" key="1">
    <citation type="journal article" date="2020" name="mSystems">
        <title>Genome- and Community-Level Interaction Insights into Carbon Utilization and Element Cycling Functions of Hydrothermarchaeota in Hydrothermal Sediment.</title>
        <authorList>
            <person name="Zhou Z."/>
            <person name="Liu Y."/>
            <person name="Xu W."/>
            <person name="Pan J."/>
            <person name="Luo Z.H."/>
            <person name="Li M."/>
        </authorList>
    </citation>
    <scope>NUCLEOTIDE SEQUENCE [LARGE SCALE GENOMIC DNA]</scope>
    <source>
        <strain evidence="7">SpSt-1084</strain>
    </source>
</reference>
<dbReference type="GO" id="GO:0006281">
    <property type="term" value="P:DNA repair"/>
    <property type="evidence" value="ECO:0007669"/>
    <property type="project" value="InterPro"/>
</dbReference>
<evidence type="ECO:0000256" key="4">
    <source>
        <dbReference type="ARBA" id="ARBA00022722"/>
    </source>
</evidence>
<comment type="subcellular location">
    <subcellularLocation>
        <location evidence="2">Cytoplasm</location>
    </subcellularLocation>
</comment>
<dbReference type="PANTHER" id="PTHR28511">
    <property type="entry name" value="ENDONUCLEASE V"/>
    <property type="match status" value="1"/>
</dbReference>